<gene>
    <name evidence="2" type="ORF">FB45DRAFT_869595</name>
</gene>
<protein>
    <submittedName>
        <fullName evidence="2">Uncharacterized protein</fullName>
    </submittedName>
</protein>
<evidence type="ECO:0000313" key="2">
    <source>
        <dbReference type="EMBL" id="KAJ7624694.1"/>
    </source>
</evidence>
<comment type="caution">
    <text evidence="2">The sequence shown here is derived from an EMBL/GenBank/DDBJ whole genome shotgun (WGS) entry which is preliminary data.</text>
</comment>
<proteinExistence type="predicted"/>
<feature type="signal peptide" evidence="1">
    <location>
        <begin position="1"/>
        <end position="20"/>
    </location>
</feature>
<name>A0AAD7BM69_9AGAR</name>
<dbReference type="Proteomes" id="UP001221142">
    <property type="component" value="Unassembled WGS sequence"/>
</dbReference>
<accession>A0AAD7BM69</accession>
<feature type="chain" id="PRO_5042238584" evidence="1">
    <location>
        <begin position="21"/>
        <end position="112"/>
    </location>
</feature>
<dbReference type="EMBL" id="JARKIF010000013">
    <property type="protein sequence ID" value="KAJ7624694.1"/>
    <property type="molecule type" value="Genomic_DNA"/>
</dbReference>
<dbReference type="AlphaFoldDB" id="A0AAD7BM69"/>
<organism evidence="2 3">
    <name type="scientific">Roridomyces roridus</name>
    <dbReference type="NCBI Taxonomy" id="1738132"/>
    <lineage>
        <taxon>Eukaryota</taxon>
        <taxon>Fungi</taxon>
        <taxon>Dikarya</taxon>
        <taxon>Basidiomycota</taxon>
        <taxon>Agaricomycotina</taxon>
        <taxon>Agaricomycetes</taxon>
        <taxon>Agaricomycetidae</taxon>
        <taxon>Agaricales</taxon>
        <taxon>Marasmiineae</taxon>
        <taxon>Mycenaceae</taxon>
        <taxon>Roridomyces</taxon>
    </lineage>
</organism>
<sequence>MQFNIKFASIIALAVTLVAATPVAEPRGSVNIVDTTLQVVAKRNDMPCTGESLAPFKASRFMPRQAPHPKSISNHPESRYSLSHLFEVRRQDVIEPVRDAVHSFIHGPGGRI</sequence>
<evidence type="ECO:0000313" key="3">
    <source>
        <dbReference type="Proteomes" id="UP001221142"/>
    </source>
</evidence>
<keyword evidence="1" id="KW-0732">Signal</keyword>
<evidence type="ECO:0000256" key="1">
    <source>
        <dbReference type="SAM" id="SignalP"/>
    </source>
</evidence>
<reference evidence="2" key="1">
    <citation type="submission" date="2023-03" db="EMBL/GenBank/DDBJ databases">
        <title>Massive genome expansion in bonnet fungi (Mycena s.s.) driven by repeated elements and novel gene families across ecological guilds.</title>
        <authorList>
            <consortium name="Lawrence Berkeley National Laboratory"/>
            <person name="Harder C.B."/>
            <person name="Miyauchi S."/>
            <person name="Viragh M."/>
            <person name="Kuo A."/>
            <person name="Thoen E."/>
            <person name="Andreopoulos B."/>
            <person name="Lu D."/>
            <person name="Skrede I."/>
            <person name="Drula E."/>
            <person name="Henrissat B."/>
            <person name="Morin E."/>
            <person name="Kohler A."/>
            <person name="Barry K."/>
            <person name="LaButti K."/>
            <person name="Morin E."/>
            <person name="Salamov A."/>
            <person name="Lipzen A."/>
            <person name="Mereny Z."/>
            <person name="Hegedus B."/>
            <person name="Baldrian P."/>
            <person name="Stursova M."/>
            <person name="Weitz H."/>
            <person name="Taylor A."/>
            <person name="Grigoriev I.V."/>
            <person name="Nagy L.G."/>
            <person name="Martin F."/>
            <person name="Kauserud H."/>
        </authorList>
    </citation>
    <scope>NUCLEOTIDE SEQUENCE</scope>
    <source>
        <strain evidence="2">9284</strain>
    </source>
</reference>
<keyword evidence="3" id="KW-1185">Reference proteome</keyword>